<sequence length="121" mass="13574">MPRILSRSDFGPREISLESSLTSNRSVGFTLPSNRRKRHSVVKPFSPHSKLKKSHSCMEETTEEKWGFFVTGSASAVDLPELGSTIYTSPSRTADAYPSSLVPIIENKSVQFDLFLMFMPF</sequence>
<dbReference type="EMBL" id="HBNS01053393">
    <property type="protein sequence ID" value="CAE4654797.1"/>
    <property type="molecule type" value="Transcribed_RNA"/>
</dbReference>
<gene>
    <name evidence="1" type="ORF">DBRI00130_LOCUS38910</name>
</gene>
<name>A0A7S4ST15_9STRA</name>
<reference evidence="1" key="1">
    <citation type="submission" date="2021-01" db="EMBL/GenBank/DDBJ databases">
        <authorList>
            <person name="Corre E."/>
            <person name="Pelletier E."/>
            <person name="Niang G."/>
            <person name="Scheremetjew M."/>
            <person name="Finn R."/>
            <person name="Kale V."/>
            <person name="Holt S."/>
            <person name="Cochrane G."/>
            <person name="Meng A."/>
            <person name="Brown T."/>
            <person name="Cohen L."/>
        </authorList>
    </citation>
    <scope>NUCLEOTIDE SEQUENCE</scope>
    <source>
        <strain evidence="1">GSO104</strain>
    </source>
</reference>
<evidence type="ECO:0000313" key="1">
    <source>
        <dbReference type="EMBL" id="CAE4654797.1"/>
    </source>
</evidence>
<organism evidence="1">
    <name type="scientific">Ditylum brightwellii</name>
    <dbReference type="NCBI Taxonomy" id="49249"/>
    <lineage>
        <taxon>Eukaryota</taxon>
        <taxon>Sar</taxon>
        <taxon>Stramenopiles</taxon>
        <taxon>Ochrophyta</taxon>
        <taxon>Bacillariophyta</taxon>
        <taxon>Mediophyceae</taxon>
        <taxon>Lithodesmiophycidae</taxon>
        <taxon>Lithodesmiales</taxon>
        <taxon>Lithodesmiaceae</taxon>
        <taxon>Ditylum</taxon>
    </lineage>
</organism>
<proteinExistence type="predicted"/>
<protein>
    <submittedName>
        <fullName evidence="1">Uncharacterized protein</fullName>
    </submittedName>
</protein>
<dbReference type="AlphaFoldDB" id="A0A7S4ST15"/>
<accession>A0A7S4ST15</accession>